<dbReference type="PANTHER" id="PTHR42878:SF7">
    <property type="entry name" value="SENSOR HISTIDINE KINASE GLRK"/>
    <property type="match status" value="1"/>
</dbReference>
<feature type="domain" description="PAS" evidence="15">
    <location>
        <begin position="197"/>
        <end position="273"/>
    </location>
</feature>
<dbReference type="GO" id="GO:0016020">
    <property type="term" value="C:membrane"/>
    <property type="evidence" value="ECO:0007669"/>
    <property type="project" value="UniProtKB-SubCell"/>
</dbReference>
<keyword evidence="7" id="KW-0547">Nucleotide-binding</keyword>
<dbReference type="GO" id="GO:0000155">
    <property type="term" value="F:phosphorelay sensor kinase activity"/>
    <property type="evidence" value="ECO:0007669"/>
    <property type="project" value="InterPro"/>
</dbReference>
<dbReference type="InterPro" id="IPR035965">
    <property type="entry name" value="PAS-like_dom_sf"/>
</dbReference>
<feature type="domain" description="Histidine kinase" evidence="14">
    <location>
        <begin position="325"/>
        <end position="531"/>
    </location>
</feature>
<reference evidence="16 17" key="1">
    <citation type="submission" date="2017-10" db="EMBL/GenBank/DDBJ databases">
        <title>Genomics of the genus Arcobacter.</title>
        <authorList>
            <person name="Perez-Cataluna A."/>
            <person name="Figueras M.J."/>
        </authorList>
    </citation>
    <scope>NUCLEOTIDE SEQUENCE [LARGE SCALE GENOMIC DNA]</scope>
    <source>
        <strain evidence="16 17">CECT 8987</strain>
    </source>
</reference>
<dbReference type="InterPro" id="IPR000014">
    <property type="entry name" value="PAS"/>
</dbReference>
<dbReference type="SMART" id="SM00387">
    <property type="entry name" value="HATPase_c"/>
    <property type="match status" value="1"/>
</dbReference>
<accession>A0A4Q0XNA6</accession>
<evidence type="ECO:0000256" key="11">
    <source>
        <dbReference type="ARBA" id="ARBA00023012"/>
    </source>
</evidence>
<evidence type="ECO:0000256" key="8">
    <source>
        <dbReference type="ARBA" id="ARBA00022777"/>
    </source>
</evidence>
<dbReference type="AlphaFoldDB" id="A0A4Q0XNA6"/>
<keyword evidence="8" id="KW-0418">Kinase</keyword>
<dbReference type="Pfam" id="PF00989">
    <property type="entry name" value="PAS"/>
    <property type="match status" value="1"/>
</dbReference>
<dbReference type="InterPro" id="IPR003661">
    <property type="entry name" value="HisK_dim/P_dom"/>
</dbReference>
<proteinExistence type="predicted"/>
<dbReference type="Gene3D" id="3.30.450.20">
    <property type="entry name" value="PAS domain"/>
    <property type="match status" value="1"/>
</dbReference>
<dbReference type="Gene3D" id="1.10.287.130">
    <property type="match status" value="1"/>
</dbReference>
<evidence type="ECO:0000256" key="12">
    <source>
        <dbReference type="ARBA" id="ARBA00023136"/>
    </source>
</evidence>
<keyword evidence="5" id="KW-0808">Transferase</keyword>
<dbReference type="PANTHER" id="PTHR42878">
    <property type="entry name" value="TWO-COMPONENT HISTIDINE KINASE"/>
    <property type="match status" value="1"/>
</dbReference>
<gene>
    <name evidence="16" type="ORF">CRV04_10500</name>
</gene>
<dbReference type="InterPro" id="IPR036890">
    <property type="entry name" value="HATPase_C_sf"/>
</dbReference>
<evidence type="ECO:0000259" key="14">
    <source>
        <dbReference type="PROSITE" id="PS50109"/>
    </source>
</evidence>
<dbReference type="Proteomes" id="UP000290657">
    <property type="component" value="Unassembled WGS sequence"/>
</dbReference>
<evidence type="ECO:0000256" key="3">
    <source>
        <dbReference type="ARBA" id="ARBA00012438"/>
    </source>
</evidence>
<comment type="subcellular location">
    <subcellularLocation>
        <location evidence="2">Membrane</location>
        <topology evidence="2">Multi-pass membrane protein</topology>
    </subcellularLocation>
</comment>
<dbReference type="GO" id="GO:0030295">
    <property type="term" value="F:protein kinase activator activity"/>
    <property type="evidence" value="ECO:0007669"/>
    <property type="project" value="TreeGrafter"/>
</dbReference>
<dbReference type="CDD" id="cd00082">
    <property type="entry name" value="HisKA"/>
    <property type="match status" value="1"/>
</dbReference>
<dbReference type="NCBIfam" id="TIGR00229">
    <property type="entry name" value="sensory_box"/>
    <property type="match status" value="1"/>
</dbReference>
<dbReference type="Gene3D" id="3.30.565.10">
    <property type="entry name" value="Histidine kinase-like ATPase, C-terminal domain"/>
    <property type="match status" value="1"/>
</dbReference>
<evidence type="ECO:0000256" key="4">
    <source>
        <dbReference type="ARBA" id="ARBA00022553"/>
    </source>
</evidence>
<dbReference type="SMART" id="SM00091">
    <property type="entry name" value="PAS"/>
    <property type="match status" value="1"/>
</dbReference>
<dbReference type="SUPFAM" id="SSF55874">
    <property type="entry name" value="ATPase domain of HSP90 chaperone/DNA topoisomerase II/histidine kinase"/>
    <property type="match status" value="1"/>
</dbReference>
<evidence type="ECO:0000256" key="2">
    <source>
        <dbReference type="ARBA" id="ARBA00004141"/>
    </source>
</evidence>
<evidence type="ECO:0000256" key="10">
    <source>
        <dbReference type="ARBA" id="ARBA00022989"/>
    </source>
</evidence>
<dbReference type="PRINTS" id="PR00344">
    <property type="entry name" value="BCTRLSENSOR"/>
</dbReference>
<dbReference type="PROSITE" id="PS50112">
    <property type="entry name" value="PAS"/>
    <property type="match status" value="1"/>
</dbReference>
<evidence type="ECO:0000256" key="13">
    <source>
        <dbReference type="SAM" id="Phobius"/>
    </source>
</evidence>
<dbReference type="InterPro" id="IPR050351">
    <property type="entry name" value="BphY/WalK/GraS-like"/>
</dbReference>
<dbReference type="InterPro" id="IPR005467">
    <property type="entry name" value="His_kinase_dom"/>
</dbReference>
<evidence type="ECO:0000259" key="15">
    <source>
        <dbReference type="PROSITE" id="PS50112"/>
    </source>
</evidence>
<feature type="transmembrane region" description="Helical" evidence="13">
    <location>
        <begin position="163"/>
        <end position="183"/>
    </location>
</feature>
<evidence type="ECO:0000256" key="6">
    <source>
        <dbReference type="ARBA" id="ARBA00022692"/>
    </source>
</evidence>
<keyword evidence="12 13" id="KW-0472">Membrane</keyword>
<comment type="caution">
    <text evidence="16">The sequence shown here is derived from an EMBL/GenBank/DDBJ whole genome shotgun (WGS) entry which is preliminary data.</text>
</comment>
<keyword evidence="17" id="KW-1185">Reference proteome</keyword>
<dbReference type="SUPFAM" id="SSF55785">
    <property type="entry name" value="PYP-like sensor domain (PAS domain)"/>
    <property type="match status" value="1"/>
</dbReference>
<dbReference type="OrthoDB" id="9759607at2"/>
<name>A0A4Q0XNA6_9BACT</name>
<dbReference type="EMBL" id="PDKN01000008">
    <property type="protein sequence ID" value="RXJ55261.1"/>
    <property type="molecule type" value="Genomic_DNA"/>
</dbReference>
<evidence type="ECO:0000313" key="17">
    <source>
        <dbReference type="Proteomes" id="UP000290657"/>
    </source>
</evidence>
<evidence type="ECO:0000256" key="1">
    <source>
        <dbReference type="ARBA" id="ARBA00000085"/>
    </source>
</evidence>
<dbReference type="GO" id="GO:0007234">
    <property type="term" value="P:osmosensory signaling via phosphorelay pathway"/>
    <property type="evidence" value="ECO:0007669"/>
    <property type="project" value="TreeGrafter"/>
</dbReference>
<organism evidence="16 17">
    <name type="scientific">Candidatus Marinarcus aquaticus</name>
    <dbReference type="NCBI Taxonomy" id="2044504"/>
    <lineage>
        <taxon>Bacteria</taxon>
        <taxon>Pseudomonadati</taxon>
        <taxon>Campylobacterota</taxon>
        <taxon>Epsilonproteobacteria</taxon>
        <taxon>Campylobacterales</taxon>
        <taxon>Arcobacteraceae</taxon>
        <taxon>Candidatus Marinarcus</taxon>
    </lineage>
</organism>
<comment type="catalytic activity">
    <reaction evidence="1">
        <text>ATP + protein L-histidine = ADP + protein N-phospho-L-histidine.</text>
        <dbReference type="EC" id="2.7.13.3"/>
    </reaction>
</comment>
<dbReference type="RefSeq" id="WP_128996807.1">
    <property type="nucleotide sequence ID" value="NZ_PDKN01000008.1"/>
</dbReference>
<keyword evidence="10 13" id="KW-1133">Transmembrane helix</keyword>
<dbReference type="SUPFAM" id="SSF47384">
    <property type="entry name" value="Homodimeric domain of signal transducing histidine kinase"/>
    <property type="match status" value="1"/>
</dbReference>
<keyword evidence="9" id="KW-0067">ATP-binding</keyword>
<feature type="transmembrane region" description="Helical" evidence="13">
    <location>
        <begin position="12"/>
        <end position="29"/>
    </location>
</feature>
<dbReference type="InterPro" id="IPR003594">
    <property type="entry name" value="HATPase_dom"/>
</dbReference>
<keyword evidence="11" id="KW-0902">Two-component regulatory system</keyword>
<evidence type="ECO:0000256" key="5">
    <source>
        <dbReference type="ARBA" id="ARBA00022679"/>
    </source>
</evidence>
<evidence type="ECO:0000256" key="9">
    <source>
        <dbReference type="ARBA" id="ARBA00022840"/>
    </source>
</evidence>
<dbReference type="PROSITE" id="PS50109">
    <property type="entry name" value="HIS_KIN"/>
    <property type="match status" value="1"/>
</dbReference>
<dbReference type="EC" id="2.7.13.3" evidence="3"/>
<keyword evidence="6 13" id="KW-0812">Transmembrane</keyword>
<dbReference type="InterPro" id="IPR036097">
    <property type="entry name" value="HisK_dim/P_sf"/>
</dbReference>
<dbReference type="InterPro" id="IPR004358">
    <property type="entry name" value="Sig_transdc_His_kin-like_C"/>
</dbReference>
<dbReference type="GO" id="GO:0006355">
    <property type="term" value="P:regulation of DNA-templated transcription"/>
    <property type="evidence" value="ECO:0007669"/>
    <property type="project" value="InterPro"/>
</dbReference>
<evidence type="ECO:0000256" key="7">
    <source>
        <dbReference type="ARBA" id="ARBA00022741"/>
    </source>
</evidence>
<dbReference type="Pfam" id="PF02518">
    <property type="entry name" value="HATPase_c"/>
    <property type="match status" value="1"/>
</dbReference>
<dbReference type="InterPro" id="IPR013767">
    <property type="entry name" value="PAS_fold"/>
</dbReference>
<keyword evidence="4" id="KW-0597">Phosphoprotein</keyword>
<dbReference type="CDD" id="cd00130">
    <property type="entry name" value="PAS"/>
    <property type="match status" value="1"/>
</dbReference>
<sequence length="531" mass="60679">MLENFSFTKRYILALSIIALLSILAFVNLSKLLTIQSSDARIVNMSGNQKIITREIAYFAIYYKIDQLKDKIEEMEKTHNELISLEMSEALKNIYYGEQINLDKKVRAYLQHAKSFYEKRDGKSQNYVLKSSENLLVDLEKAVSIYLEEAQANTKKVQQVETFILIMTLLTLLFEAIFIFMPANKSINKRTNELIREKEFSNAVIESSPNAIITLDSDLKIRTFNKEAEKIFHYTKEEMLGERFLGRLIPNSDIMKTSNVREYHEIEAVTKEGRSFPVRISFGTSGENKDIAIVANIQDISNEKLNNEILEQQSKLAVLGEMIAIIAHQWRQPLSQLSFNCMYIKKKTEDPDIINESIENEEIIQFMSETINNFQDFYKKTDDAIFNPVVSINQALKIVDSILELHQVQLIKEIESTIKIYGNANSLAHIILSIIQNTIDIIRVSKVTNPCIKITLQDSPKNIILSIQDNAGGIKVNPIDDIFKPFHSKKEKPSTGIGLYMSKMIIKDHFKGSISATNKDTGAEFLICLPH</sequence>
<dbReference type="GO" id="GO:0000156">
    <property type="term" value="F:phosphorelay response regulator activity"/>
    <property type="evidence" value="ECO:0007669"/>
    <property type="project" value="TreeGrafter"/>
</dbReference>
<dbReference type="GO" id="GO:0005524">
    <property type="term" value="F:ATP binding"/>
    <property type="evidence" value="ECO:0007669"/>
    <property type="project" value="UniProtKB-KW"/>
</dbReference>
<protein>
    <recommendedName>
        <fullName evidence="3">histidine kinase</fullName>
        <ecNumber evidence="3">2.7.13.3</ecNumber>
    </recommendedName>
</protein>
<evidence type="ECO:0000313" key="16">
    <source>
        <dbReference type="EMBL" id="RXJ55261.1"/>
    </source>
</evidence>